<reference evidence="2 3" key="1">
    <citation type="submission" date="2022-06" db="EMBL/GenBank/DDBJ databases">
        <authorList>
            <person name="Jeon C.O."/>
        </authorList>
    </citation>
    <scope>NUCLEOTIDE SEQUENCE [LARGE SCALE GENOMIC DNA]</scope>
    <source>
        <strain evidence="2 3">KCTC 13943</strain>
    </source>
</reference>
<evidence type="ECO:0000259" key="1">
    <source>
        <dbReference type="Pfam" id="PF18765"/>
    </source>
</evidence>
<dbReference type="EMBL" id="JAMQCR010000001">
    <property type="protein sequence ID" value="MCM2533206.1"/>
    <property type="molecule type" value="Genomic_DNA"/>
</dbReference>
<dbReference type="SUPFAM" id="SSF81301">
    <property type="entry name" value="Nucleotidyltransferase"/>
    <property type="match status" value="1"/>
</dbReference>
<accession>A0ABT0WA46</accession>
<dbReference type="PANTHER" id="PTHR43852">
    <property type="entry name" value="NUCLEOTIDYLTRANSFERASE"/>
    <property type="match status" value="1"/>
</dbReference>
<dbReference type="Pfam" id="PF18765">
    <property type="entry name" value="Polbeta"/>
    <property type="match status" value="1"/>
</dbReference>
<dbReference type="Gene3D" id="3.30.460.10">
    <property type="entry name" value="Beta Polymerase, domain 2"/>
    <property type="match status" value="1"/>
</dbReference>
<proteinExistence type="predicted"/>
<keyword evidence="3" id="KW-1185">Reference proteome</keyword>
<dbReference type="CDD" id="cd05403">
    <property type="entry name" value="NT_KNTase_like"/>
    <property type="match status" value="1"/>
</dbReference>
<evidence type="ECO:0000313" key="2">
    <source>
        <dbReference type="EMBL" id="MCM2533206.1"/>
    </source>
</evidence>
<evidence type="ECO:0000313" key="3">
    <source>
        <dbReference type="Proteomes" id="UP001523262"/>
    </source>
</evidence>
<name>A0ABT0WA46_9BACI</name>
<dbReference type="Proteomes" id="UP001523262">
    <property type="component" value="Unassembled WGS sequence"/>
</dbReference>
<organism evidence="2 3">
    <name type="scientific">Neobacillus pocheonensis</name>
    <dbReference type="NCBI Taxonomy" id="363869"/>
    <lineage>
        <taxon>Bacteria</taxon>
        <taxon>Bacillati</taxon>
        <taxon>Bacillota</taxon>
        <taxon>Bacilli</taxon>
        <taxon>Bacillales</taxon>
        <taxon>Bacillaceae</taxon>
        <taxon>Neobacillus</taxon>
    </lineage>
</organism>
<dbReference type="PANTHER" id="PTHR43852:SF3">
    <property type="entry name" value="NUCLEOTIDYLTRANSFERASE"/>
    <property type="match status" value="1"/>
</dbReference>
<gene>
    <name evidence="2" type="ORF">NDK43_13355</name>
</gene>
<feature type="domain" description="Polymerase beta nucleotidyltransferase" evidence="1">
    <location>
        <begin position="17"/>
        <end position="105"/>
    </location>
</feature>
<dbReference type="InterPro" id="IPR043519">
    <property type="entry name" value="NT_sf"/>
</dbReference>
<dbReference type="InterPro" id="IPR041633">
    <property type="entry name" value="Polbeta"/>
</dbReference>
<dbReference type="InterPro" id="IPR052930">
    <property type="entry name" value="TA_antitoxin_MntA"/>
</dbReference>
<comment type="caution">
    <text evidence="2">The sequence shown here is derived from an EMBL/GenBank/DDBJ whole genome shotgun (WGS) entry which is preliminary data.</text>
</comment>
<protein>
    <submittedName>
        <fullName evidence="2">Nucleotidyltransferase domain-containing protein</fullName>
    </submittedName>
</protein>
<sequence length="113" mass="13050">MEAQWNATGIFQRFISELQNFCLKNDQIEKIVLFGSRSKGDYHRSSDIDLAVFTKNCSHTQQNLIEQAIKEMSTPLKIDVVFIDRLNKGKLIFNIREEGVIVYEQGKALREAQ</sequence>